<gene>
    <name evidence="2" type="ORF">L0M17_14330</name>
</gene>
<name>A0ABS9U360_9MICC</name>
<sequence length="151" mass="15875">MTQSPGAAADSRYAQRGSARYGDRYGVPRRKMSRRAGLILSAAVLVVVVIGVALFAWSGNSATVSFKDVSFTTPDAGHATEDIQVTKDASQTAYCTVKAQDSSFGVVGWKQLEFGPVAGASGQTTQQAHVVLRTQTEAVSVSIDSCWIAGT</sequence>
<keyword evidence="3" id="KW-1185">Reference proteome</keyword>
<keyword evidence="1" id="KW-0812">Transmembrane</keyword>
<dbReference type="RefSeq" id="WP_241054752.1">
    <property type="nucleotide sequence ID" value="NZ_JAKZBV010000001.1"/>
</dbReference>
<feature type="transmembrane region" description="Helical" evidence="1">
    <location>
        <begin position="38"/>
        <end position="57"/>
    </location>
</feature>
<dbReference type="InterPro" id="IPR025443">
    <property type="entry name" value="DUF4307"/>
</dbReference>
<evidence type="ECO:0000256" key="1">
    <source>
        <dbReference type="SAM" id="Phobius"/>
    </source>
</evidence>
<accession>A0ABS9U360</accession>
<dbReference type="Proteomes" id="UP001202922">
    <property type="component" value="Unassembled WGS sequence"/>
</dbReference>
<proteinExistence type="predicted"/>
<evidence type="ECO:0000313" key="3">
    <source>
        <dbReference type="Proteomes" id="UP001202922"/>
    </source>
</evidence>
<keyword evidence="1" id="KW-0472">Membrane</keyword>
<dbReference type="Pfam" id="PF14155">
    <property type="entry name" value="DUF4307"/>
    <property type="match status" value="1"/>
</dbReference>
<protein>
    <submittedName>
        <fullName evidence="2">DUF4307 domain-containing protein</fullName>
    </submittedName>
</protein>
<reference evidence="2 3" key="1">
    <citation type="submission" date="2022-03" db="EMBL/GenBank/DDBJ databases">
        <title>Sinomonas sp. isolated from a soil.</title>
        <authorList>
            <person name="Han J."/>
            <person name="Kim D.-U."/>
        </authorList>
    </citation>
    <scope>NUCLEOTIDE SEQUENCE [LARGE SCALE GENOMIC DNA]</scope>
    <source>
        <strain evidence="2 3">5-5</strain>
    </source>
</reference>
<organism evidence="2 3">
    <name type="scientific">Sinomonas terrae</name>
    <dbReference type="NCBI Taxonomy" id="2908838"/>
    <lineage>
        <taxon>Bacteria</taxon>
        <taxon>Bacillati</taxon>
        <taxon>Actinomycetota</taxon>
        <taxon>Actinomycetes</taxon>
        <taxon>Micrococcales</taxon>
        <taxon>Micrococcaceae</taxon>
        <taxon>Sinomonas</taxon>
    </lineage>
</organism>
<comment type="caution">
    <text evidence="2">The sequence shown here is derived from an EMBL/GenBank/DDBJ whole genome shotgun (WGS) entry which is preliminary data.</text>
</comment>
<keyword evidence="1" id="KW-1133">Transmembrane helix</keyword>
<dbReference type="EMBL" id="JAKZBV010000001">
    <property type="protein sequence ID" value="MCH6471141.1"/>
    <property type="molecule type" value="Genomic_DNA"/>
</dbReference>
<evidence type="ECO:0000313" key="2">
    <source>
        <dbReference type="EMBL" id="MCH6471141.1"/>
    </source>
</evidence>